<evidence type="ECO:0000313" key="7">
    <source>
        <dbReference type="EMBL" id="MCQ4923051.1"/>
    </source>
</evidence>
<name>A0ABT1S9A2_9FIRM</name>
<dbReference type="Gene3D" id="3.40.50.2000">
    <property type="entry name" value="Glycogen Phosphorylase B"/>
    <property type="match status" value="1"/>
</dbReference>
<keyword evidence="3" id="KW-0328">Glycosyltransferase</keyword>
<comment type="caution">
    <text evidence="7">The sequence shown here is derived from an EMBL/GenBank/DDBJ whole genome shotgun (WGS) entry which is preliminary data.</text>
</comment>
<sequence length="368" mass="42127">MEGNIDILILTSKFGLGHISVAKGIKEHILDMDSSINIEIVDVFQILMPKLSKNMYKFYIDLVKKSPEIYNRFYYKKSQNEHLYTDKFFYKYNLNRLKKYLLDVKPKMIISTFPTASHYISNLKEKDFFSMPLITCITDVVHGWEWIAPNCSKYFVATEYVKNKMIEKGIEKQKIIVTGIPLRKEFLIKEKSIPSLNLPKDHLIIMVMGGGVGLLPEDEEFYRRFNELGKVTTIVLTGKNRELLAKLLEMNMERVIPIGYTDEVASLMAQSDILVTKPGGITVFEAIASELPLVVYNPKLGQELENAKFIAQNSIGIIALDMDSLYSIIKDLADNTREIGIYKKNIGALKQKINMRVLGEEAIKLLHK</sequence>
<reference evidence="7 8" key="1">
    <citation type="submission" date="2022-06" db="EMBL/GenBank/DDBJ databases">
        <title>Isolation of gut microbiota from human fecal samples.</title>
        <authorList>
            <person name="Pamer E.G."/>
            <person name="Barat B."/>
            <person name="Waligurski E."/>
            <person name="Medina S."/>
            <person name="Paddock L."/>
            <person name="Mostad J."/>
        </authorList>
    </citation>
    <scope>NUCLEOTIDE SEQUENCE [LARGE SCALE GENOMIC DNA]</scope>
    <source>
        <strain evidence="7 8">DFI.7.95</strain>
    </source>
</reference>
<evidence type="ECO:0000256" key="2">
    <source>
        <dbReference type="ARBA" id="ARBA00006962"/>
    </source>
</evidence>
<dbReference type="Pfam" id="PF06925">
    <property type="entry name" value="MGDG_synth"/>
    <property type="match status" value="1"/>
</dbReference>
<evidence type="ECO:0000259" key="5">
    <source>
        <dbReference type="Pfam" id="PF04101"/>
    </source>
</evidence>
<dbReference type="Proteomes" id="UP001524478">
    <property type="component" value="Unassembled WGS sequence"/>
</dbReference>
<evidence type="ECO:0000256" key="3">
    <source>
        <dbReference type="ARBA" id="ARBA00022676"/>
    </source>
</evidence>
<organism evidence="7 8">
    <name type="scientific">Tissierella carlieri</name>
    <dbReference type="NCBI Taxonomy" id="689904"/>
    <lineage>
        <taxon>Bacteria</taxon>
        <taxon>Bacillati</taxon>
        <taxon>Bacillota</taxon>
        <taxon>Tissierellia</taxon>
        <taxon>Tissierellales</taxon>
        <taxon>Tissierellaceae</taxon>
        <taxon>Tissierella</taxon>
    </lineage>
</organism>
<evidence type="ECO:0000259" key="6">
    <source>
        <dbReference type="Pfam" id="PF06925"/>
    </source>
</evidence>
<feature type="domain" description="Diacylglycerol glucosyltransferase N-terminal" evidence="6">
    <location>
        <begin position="18"/>
        <end position="181"/>
    </location>
</feature>
<keyword evidence="4" id="KW-0808">Transferase</keyword>
<dbReference type="InterPro" id="IPR050519">
    <property type="entry name" value="Glycosyltransf_28_UgtP"/>
</dbReference>
<comment type="subcellular location">
    <subcellularLocation>
        <location evidence="1">Membrane</location>
    </subcellularLocation>
</comment>
<accession>A0ABT1S9A2</accession>
<proteinExistence type="inferred from homology"/>
<evidence type="ECO:0000313" key="8">
    <source>
        <dbReference type="Proteomes" id="UP001524478"/>
    </source>
</evidence>
<dbReference type="InterPro" id="IPR007235">
    <property type="entry name" value="Glyco_trans_28_C"/>
</dbReference>
<feature type="domain" description="Glycosyl transferase family 28 C-terminal" evidence="5">
    <location>
        <begin position="232"/>
        <end position="335"/>
    </location>
</feature>
<dbReference type="PANTHER" id="PTHR43025">
    <property type="entry name" value="MONOGALACTOSYLDIACYLGLYCEROL SYNTHASE"/>
    <property type="match status" value="1"/>
</dbReference>
<dbReference type="InterPro" id="IPR009695">
    <property type="entry name" value="Diacylglyc_glucosyltr_N"/>
</dbReference>
<dbReference type="RefSeq" id="WP_256311109.1">
    <property type="nucleotide sequence ID" value="NZ_JANGAC010000005.1"/>
</dbReference>
<gene>
    <name evidence="7" type="ORF">NE686_08155</name>
</gene>
<dbReference type="SUPFAM" id="SSF53756">
    <property type="entry name" value="UDP-Glycosyltransferase/glycogen phosphorylase"/>
    <property type="match status" value="1"/>
</dbReference>
<dbReference type="PANTHER" id="PTHR43025:SF3">
    <property type="entry name" value="MONOGALACTOSYLDIACYLGLYCEROL SYNTHASE 1, CHLOROPLASTIC"/>
    <property type="match status" value="1"/>
</dbReference>
<keyword evidence="8" id="KW-1185">Reference proteome</keyword>
<evidence type="ECO:0000256" key="1">
    <source>
        <dbReference type="ARBA" id="ARBA00004370"/>
    </source>
</evidence>
<dbReference type="Pfam" id="PF04101">
    <property type="entry name" value="Glyco_tran_28_C"/>
    <property type="match status" value="1"/>
</dbReference>
<dbReference type="EMBL" id="JANGAC010000005">
    <property type="protein sequence ID" value="MCQ4923051.1"/>
    <property type="molecule type" value="Genomic_DNA"/>
</dbReference>
<protein>
    <submittedName>
        <fullName evidence="7">Uncharacterized protein</fullName>
    </submittedName>
</protein>
<evidence type="ECO:0000256" key="4">
    <source>
        <dbReference type="ARBA" id="ARBA00022679"/>
    </source>
</evidence>
<comment type="similarity">
    <text evidence="2">Belongs to the glycosyltransferase 28 family.</text>
</comment>